<dbReference type="Proteomes" id="UP000651837">
    <property type="component" value="Unassembled WGS sequence"/>
</dbReference>
<proteinExistence type="predicted"/>
<keyword evidence="4" id="KW-1185">Reference proteome</keyword>
<evidence type="ECO:0000313" key="4">
    <source>
        <dbReference type="Proteomes" id="UP000651837"/>
    </source>
</evidence>
<sequence length="176" mass="19402">MKTINPISVTTLFYLSFSITAISQTATKTGGLLAYGTQIKNIGIGTLTQFPIIDKLTTSPSLKYDISKDKSSRKPTWPEVNGYANFYLLEKNKKSFNTHEGLNHSNDNIDYEVDYGFLSNISAGDGRLGDNLGGSSFNFDGSLTSITEIKYVLIEEGLLVTTTSVKFNIKKNETFN</sequence>
<protein>
    <submittedName>
        <fullName evidence="2">Uncharacterized protein</fullName>
    </submittedName>
</protein>
<dbReference type="RefSeq" id="WP_109654247.1">
    <property type="nucleotide sequence ID" value="NZ_JACWLN010000012.1"/>
</dbReference>
<accession>A0A316DT28</accession>
<dbReference type="EMBL" id="JACWLN010000012">
    <property type="protein sequence ID" value="MBD1262653.1"/>
    <property type="molecule type" value="Genomic_DNA"/>
</dbReference>
<organism evidence="2 3">
    <name type="scientific">Maribacter polysiphoniae</name>
    <dbReference type="NCBI Taxonomy" id="429344"/>
    <lineage>
        <taxon>Bacteria</taxon>
        <taxon>Pseudomonadati</taxon>
        <taxon>Bacteroidota</taxon>
        <taxon>Flavobacteriia</taxon>
        <taxon>Flavobacteriales</taxon>
        <taxon>Flavobacteriaceae</taxon>
        <taxon>Maribacter</taxon>
    </lineage>
</organism>
<dbReference type="Proteomes" id="UP000245667">
    <property type="component" value="Unassembled WGS sequence"/>
</dbReference>
<reference evidence="2 3" key="1">
    <citation type="submission" date="2018-05" db="EMBL/GenBank/DDBJ databases">
        <title>Genomic Encyclopedia of Archaeal and Bacterial Type Strains, Phase II (KMG-II): from individual species to whole genera.</title>
        <authorList>
            <person name="Goeker M."/>
        </authorList>
    </citation>
    <scope>NUCLEOTIDE SEQUENCE [LARGE SCALE GENOMIC DNA]</scope>
    <source>
        <strain evidence="2 3">DSM 23514</strain>
    </source>
</reference>
<gene>
    <name evidence="1" type="ORF">HZY62_18800</name>
    <name evidence="2" type="ORF">LX92_03946</name>
</gene>
<evidence type="ECO:0000313" key="3">
    <source>
        <dbReference type="Proteomes" id="UP000245667"/>
    </source>
</evidence>
<evidence type="ECO:0000313" key="2">
    <source>
        <dbReference type="EMBL" id="PWK21145.1"/>
    </source>
</evidence>
<reference evidence="1 4" key="2">
    <citation type="submission" date="2020-07" db="EMBL/GenBank/DDBJ databases">
        <title>The draft genome sequence of Maribacter polysiphoniae KCTC 22021.</title>
        <authorList>
            <person name="Mu L."/>
        </authorList>
    </citation>
    <scope>NUCLEOTIDE SEQUENCE [LARGE SCALE GENOMIC DNA]</scope>
    <source>
        <strain evidence="1 4">KCTC 22021</strain>
    </source>
</reference>
<name>A0A316DT28_9FLAO</name>
<dbReference type="AlphaFoldDB" id="A0A316DT28"/>
<dbReference type="EMBL" id="QGGQ01000013">
    <property type="protein sequence ID" value="PWK21145.1"/>
    <property type="molecule type" value="Genomic_DNA"/>
</dbReference>
<evidence type="ECO:0000313" key="1">
    <source>
        <dbReference type="EMBL" id="MBD1262653.1"/>
    </source>
</evidence>
<dbReference type="OrthoDB" id="1163183at2"/>
<comment type="caution">
    <text evidence="2">The sequence shown here is derived from an EMBL/GenBank/DDBJ whole genome shotgun (WGS) entry which is preliminary data.</text>
</comment>